<organism evidence="1">
    <name type="scientific">viral metagenome</name>
    <dbReference type="NCBI Taxonomy" id="1070528"/>
    <lineage>
        <taxon>unclassified sequences</taxon>
        <taxon>metagenomes</taxon>
        <taxon>organismal metagenomes</taxon>
    </lineage>
</organism>
<sequence>MTNFVKYPHISVQLTVQDGNAFYILGKIKQALQRNKIPQTEIDQFIKEATSGDYDNLLRTCMKTVNVN</sequence>
<reference evidence="1" key="1">
    <citation type="submission" date="2020-03" db="EMBL/GenBank/DDBJ databases">
        <title>The deep terrestrial virosphere.</title>
        <authorList>
            <person name="Holmfeldt K."/>
            <person name="Nilsson E."/>
            <person name="Simone D."/>
            <person name="Lopez-Fernandez M."/>
            <person name="Wu X."/>
            <person name="de Brujin I."/>
            <person name="Lundin D."/>
            <person name="Andersson A."/>
            <person name="Bertilsson S."/>
            <person name="Dopson M."/>
        </authorList>
    </citation>
    <scope>NUCLEOTIDE SEQUENCE</scope>
    <source>
        <strain evidence="1">MM415B05267</strain>
    </source>
</reference>
<evidence type="ECO:0000313" key="1">
    <source>
        <dbReference type="EMBL" id="QJA95610.1"/>
    </source>
</evidence>
<proteinExistence type="predicted"/>
<protein>
    <submittedName>
        <fullName evidence="1">Uncharacterized protein</fullName>
    </submittedName>
</protein>
<gene>
    <name evidence="1" type="ORF">MM415B05267_0004</name>
</gene>
<accession>A0A6M3LL47</accession>
<dbReference type="EMBL" id="MT143329">
    <property type="protein sequence ID" value="QJA95610.1"/>
    <property type="molecule type" value="Genomic_DNA"/>
</dbReference>
<dbReference type="AlphaFoldDB" id="A0A6M3LL47"/>
<name>A0A6M3LL47_9ZZZZ</name>